<evidence type="ECO:0000256" key="9">
    <source>
        <dbReference type="ARBA" id="ARBA00023049"/>
    </source>
</evidence>
<feature type="transmembrane region" description="Helical" evidence="11">
    <location>
        <begin position="173"/>
        <end position="194"/>
    </location>
</feature>
<evidence type="ECO:0000256" key="4">
    <source>
        <dbReference type="ARBA" id="ARBA00022670"/>
    </source>
</evidence>
<dbReference type="STRING" id="217031.ABB05_08015"/>
<dbReference type="GO" id="GO:0046872">
    <property type="term" value="F:metal ion binding"/>
    <property type="evidence" value="ECO:0007669"/>
    <property type="project" value="UniProtKB-KW"/>
</dbReference>
<keyword evidence="5 11" id="KW-0812">Transmembrane</keyword>
<keyword evidence="11" id="KW-0479">Metal-binding</keyword>
<name>A0A177ZX73_9BACI</name>
<comment type="subcellular location">
    <subcellularLocation>
        <location evidence="2">Membrane</location>
        <topology evidence="2">Multi-pass membrane protein</topology>
    </subcellularLocation>
</comment>
<evidence type="ECO:0000313" key="14">
    <source>
        <dbReference type="Proteomes" id="UP000077881"/>
    </source>
</evidence>
<dbReference type="GO" id="GO:0016020">
    <property type="term" value="C:membrane"/>
    <property type="evidence" value="ECO:0007669"/>
    <property type="project" value="UniProtKB-SubCell"/>
</dbReference>
<dbReference type="GO" id="GO:0006508">
    <property type="term" value="P:proteolysis"/>
    <property type="evidence" value="ECO:0007669"/>
    <property type="project" value="UniProtKB-KW"/>
</dbReference>
<dbReference type="Pfam" id="PF02163">
    <property type="entry name" value="Peptidase_M50"/>
    <property type="match status" value="1"/>
</dbReference>
<dbReference type="GO" id="GO:0004222">
    <property type="term" value="F:metalloendopeptidase activity"/>
    <property type="evidence" value="ECO:0007669"/>
    <property type="project" value="InterPro"/>
</dbReference>
<dbReference type="CDD" id="cd06163">
    <property type="entry name" value="S2P-M50_PDZ_RseP-like"/>
    <property type="match status" value="1"/>
</dbReference>
<comment type="similarity">
    <text evidence="3 11">Belongs to the peptidase M50B family.</text>
</comment>
<dbReference type="EC" id="3.4.24.-" evidence="11"/>
<dbReference type="EMBL" id="LDJR01000037">
    <property type="protein sequence ID" value="OAK72527.1"/>
    <property type="molecule type" value="Genomic_DNA"/>
</dbReference>
<feature type="domain" description="PDZ" evidence="12">
    <location>
        <begin position="196"/>
        <end position="269"/>
    </location>
</feature>
<dbReference type="SMART" id="SM00228">
    <property type="entry name" value="PDZ"/>
    <property type="match status" value="1"/>
</dbReference>
<gene>
    <name evidence="13" type="ORF">ABB05_08015</name>
</gene>
<dbReference type="RefSeq" id="WP_057986583.1">
    <property type="nucleotide sequence ID" value="NZ_JAGGKH010000002.1"/>
</dbReference>
<feature type="transmembrane region" description="Helical" evidence="11">
    <location>
        <begin position="393"/>
        <end position="412"/>
    </location>
</feature>
<dbReference type="InterPro" id="IPR036034">
    <property type="entry name" value="PDZ_sf"/>
</dbReference>
<dbReference type="CDD" id="cd23081">
    <property type="entry name" value="cpPDZ_EcRseP-like"/>
    <property type="match status" value="1"/>
</dbReference>
<feature type="transmembrane region" description="Helical" evidence="11">
    <location>
        <begin position="6"/>
        <end position="25"/>
    </location>
</feature>
<protein>
    <recommendedName>
        <fullName evidence="11">Zinc metalloprotease</fullName>
        <ecNumber evidence="11">3.4.24.-</ecNumber>
    </recommendedName>
</protein>
<sequence length="421" mass="47102">MNTIISFIIIFGALVFFHEFGHFIFAKRAGILVREFAIGFGPKVFSYKKNETIYTIRLLPIGGYVRMAGEDPEMAEIKPGHRIGLLLDDNEIVTKIILNGRDRFPNARTIEVEKADLEHQLFISGYEDVEDDLLQTFQLSREAVIVENQTETQIAPWDRQFASKKLSSRAMTIFAGPLFNFILAVVVFTVISMIQGVPVKEAVFGNILPDSPAKEAGFQEGDIVLSIDGSEVKSFTDMTTIVRAHPNEELLFTIERDQQTLEIPVVPEKQEVEESEPIGLIGVQAELDKSFSKIALSGFQETYLMTIEIFKLLGQLVTGNFSIDMLSGPVGIYKTTETVAKTGLLNLLRWTGLLSINLGIMNLLPIPALDGGRLLFFGVEALRGKPVDRQMEGVVHFIGFALLMLLMIVVTWNDIQRFFIH</sequence>
<evidence type="ECO:0000313" key="13">
    <source>
        <dbReference type="EMBL" id="OAK72527.1"/>
    </source>
</evidence>
<evidence type="ECO:0000256" key="11">
    <source>
        <dbReference type="RuleBase" id="RU362031"/>
    </source>
</evidence>
<accession>A0A177ZX73</accession>
<evidence type="ECO:0000256" key="1">
    <source>
        <dbReference type="ARBA" id="ARBA00001947"/>
    </source>
</evidence>
<dbReference type="NCBIfam" id="TIGR00054">
    <property type="entry name" value="RIP metalloprotease RseP"/>
    <property type="match status" value="1"/>
</dbReference>
<evidence type="ECO:0000256" key="10">
    <source>
        <dbReference type="ARBA" id="ARBA00023136"/>
    </source>
</evidence>
<organism evidence="13 14">
    <name type="scientific">Lederbergia galactosidilytica</name>
    <dbReference type="NCBI Taxonomy" id="217031"/>
    <lineage>
        <taxon>Bacteria</taxon>
        <taxon>Bacillati</taxon>
        <taxon>Bacillota</taxon>
        <taxon>Bacilli</taxon>
        <taxon>Bacillales</taxon>
        <taxon>Bacillaceae</taxon>
        <taxon>Lederbergia</taxon>
    </lineage>
</organism>
<evidence type="ECO:0000256" key="2">
    <source>
        <dbReference type="ARBA" id="ARBA00004141"/>
    </source>
</evidence>
<dbReference type="OrthoDB" id="9782003at2"/>
<dbReference type="PATRIC" id="fig|217031.6.peg.1696"/>
<comment type="cofactor">
    <cofactor evidence="1 11">
        <name>Zn(2+)</name>
        <dbReference type="ChEBI" id="CHEBI:29105"/>
    </cofactor>
</comment>
<dbReference type="InterPro" id="IPR001478">
    <property type="entry name" value="PDZ"/>
</dbReference>
<evidence type="ECO:0000256" key="7">
    <source>
        <dbReference type="ARBA" id="ARBA00022833"/>
    </source>
</evidence>
<dbReference type="PROSITE" id="PS50106">
    <property type="entry name" value="PDZ"/>
    <property type="match status" value="1"/>
</dbReference>
<evidence type="ECO:0000259" key="12">
    <source>
        <dbReference type="PROSITE" id="PS50106"/>
    </source>
</evidence>
<dbReference type="InterPro" id="IPR004387">
    <property type="entry name" value="Pept_M50_Zn"/>
</dbReference>
<evidence type="ECO:0000256" key="8">
    <source>
        <dbReference type="ARBA" id="ARBA00022989"/>
    </source>
</evidence>
<dbReference type="SUPFAM" id="SSF50156">
    <property type="entry name" value="PDZ domain-like"/>
    <property type="match status" value="1"/>
</dbReference>
<keyword evidence="7 11" id="KW-0862">Zinc</keyword>
<dbReference type="Pfam" id="PF17820">
    <property type="entry name" value="PDZ_6"/>
    <property type="match status" value="1"/>
</dbReference>
<dbReference type="InterPro" id="IPR008915">
    <property type="entry name" value="Peptidase_M50"/>
</dbReference>
<evidence type="ECO:0000256" key="3">
    <source>
        <dbReference type="ARBA" id="ARBA00007931"/>
    </source>
</evidence>
<keyword evidence="10 11" id="KW-0472">Membrane</keyword>
<dbReference type="Gene3D" id="2.30.42.10">
    <property type="match status" value="1"/>
</dbReference>
<evidence type="ECO:0000256" key="5">
    <source>
        <dbReference type="ARBA" id="ARBA00022692"/>
    </source>
</evidence>
<evidence type="ECO:0000256" key="6">
    <source>
        <dbReference type="ARBA" id="ARBA00022801"/>
    </source>
</evidence>
<proteinExistence type="inferred from homology"/>
<keyword evidence="4 13" id="KW-0645">Protease</keyword>
<keyword evidence="14" id="KW-1185">Reference proteome</keyword>
<keyword evidence="6 11" id="KW-0378">Hydrolase</keyword>
<reference evidence="13 14" key="1">
    <citation type="submission" date="2015-05" db="EMBL/GenBank/DDBJ databases">
        <title>Comparison of genome.</title>
        <authorList>
            <person name="Zheng Z."/>
            <person name="Sun M."/>
        </authorList>
    </citation>
    <scope>NUCLEOTIDE SEQUENCE [LARGE SCALE GENOMIC DNA]</scope>
    <source>
        <strain evidence="13 14">G25-74</strain>
    </source>
</reference>
<keyword evidence="9 11" id="KW-0482">Metalloprotease</keyword>
<dbReference type="AlphaFoldDB" id="A0A177ZX73"/>
<dbReference type="Proteomes" id="UP000077881">
    <property type="component" value="Unassembled WGS sequence"/>
</dbReference>
<keyword evidence="8 11" id="KW-1133">Transmembrane helix</keyword>
<dbReference type="PANTHER" id="PTHR42837">
    <property type="entry name" value="REGULATOR OF SIGMA-E PROTEASE RSEP"/>
    <property type="match status" value="1"/>
</dbReference>
<dbReference type="InterPro" id="IPR041489">
    <property type="entry name" value="PDZ_6"/>
</dbReference>
<comment type="caution">
    <text evidence="13">The sequence shown here is derived from an EMBL/GenBank/DDBJ whole genome shotgun (WGS) entry which is preliminary data.</text>
</comment>
<dbReference type="PANTHER" id="PTHR42837:SF2">
    <property type="entry name" value="MEMBRANE METALLOPROTEASE ARASP2, CHLOROPLASTIC-RELATED"/>
    <property type="match status" value="1"/>
</dbReference>